<dbReference type="Gene3D" id="2.10.10.80">
    <property type="match status" value="1"/>
</dbReference>
<evidence type="ECO:0000313" key="5">
    <source>
        <dbReference type="Proteomes" id="UP000828678"/>
    </source>
</evidence>
<evidence type="ECO:0000256" key="1">
    <source>
        <dbReference type="ARBA" id="ARBA00004328"/>
    </source>
</evidence>
<keyword evidence="5" id="KW-1185">Reference proteome</keyword>
<proteinExistence type="predicted"/>
<evidence type="ECO:0000259" key="3">
    <source>
        <dbReference type="Pfam" id="PF18668"/>
    </source>
</evidence>
<dbReference type="GO" id="GO:0051701">
    <property type="term" value="P:biological process involved in interaction with host"/>
    <property type="evidence" value="ECO:0007669"/>
    <property type="project" value="UniProtKB-ARBA"/>
</dbReference>
<comment type="subcellular location">
    <subcellularLocation>
        <location evidence="1">Virion</location>
    </subcellularLocation>
</comment>
<dbReference type="InterPro" id="IPR012334">
    <property type="entry name" value="Pectin_lyas_fold"/>
</dbReference>
<name>A0AAE7X0K6_9CAUD</name>
<dbReference type="SUPFAM" id="SSF51126">
    <property type="entry name" value="Pectin lyase-like"/>
    <property type="match status" value="1"/>
</dbReference>
<protein>
    <submittedName>
        <fullName evidence="4">Tailspike protein</fullName>
    </submittedName>
</protein>
<dbReference type="InterPro" id="IPR040775">
    <property type="entry name" value="Tail_spike_N"/>
</dbReference>
<dbReference type="EMBL" id="MZ501266">
    <property type="protein sequence ID" value="QZA70466.1"/>
    <property type="molecule type" value="Genomic_DNA"/>
</dbReference>
<dbReference type="Pfam" id="PF18668">
    <property type="entry name" value="Tail_spike_N"/>
    <property type="match status" value="1"/>
</dbReference>
<organism evidence="4 5">
    <name type="scientific">Erwinia phage AH03</name>
    <dbReference type="NCBI Taxonomy" id="2869568"/>
    <lineage>
        <taxon>Viruses</taxon>
        <taxon>Duplodnaviria</taxon>
        <taxon>Heunggongvirae</taxon>
        <taxon>Uroviricota</taxon>
        <taxon>Caudoviricetes</taxon>
        <taxon>Ahotrevirus</taxon>
        <taxon>Ahotrevirus AH03</taxon>
    </lineage>
</organism>
<feature type="domain" description="Tail spike TSP1/Gp66 N-terminal" evidence="3">
    <location>
        <begin position="59"/>
        <end position="118"/>
    </location>
</feature>
<dbReference type="InterPro" id="IPR011050">
    <property type="entry name" value="Pectin_lyase_fold/virulence"/>
</dbReference>
<sequence>MVAITKAQLEQASVDADLLDTFVHGTSDETIPTEEGPKPTIAGIAKQALLGASIDTLIGYTFTTGATLNYNNQALLDTASNMYYRWSGTITGSGLVVPANSSPSVLGIGPGKWLAIGDATSVEKLNEFIDDLAQPGADTGDTNVGVKLDFANTIGTTQKEYNARMVSITDWVVGDGTTIDAAALQKASDDLSSNALTQGSTIIIPAFCRVLIDANVTLSYGISLKFLGNGSPVTNQGRMSDIYKASCKLVVDSAATITLKGGNTISGIFAHRRGMTTAESNAANFAGTLFTITGDDVTISDCFVVGFNYFVKSTNVGRQNIYNNKIDCINGISISESHDVLRIANNHAWPFATITATSPDVTYTTTNYKFRNGTFIALVNCDYPKLTDNFNYGHLNGLTLDGCSNPHIIGNSFEGLTLIDGSSVSYYLSSTGMLFTGNTYNVTAMGNNVTHYNNGPYVNASDIANRFVFQGNNILDCKANGIAFVVGCGIVNGNNFTGPGLTAGSGLRILATSGKVDINDNVFHAWQYAIQANGTTHRIGENNLYLTNSRNVYESSPRVIIASAARLPVDESTNIYYVSGSTTMTSMTPTYHGHEITLVFAAALTMTGGGTGDGALRVAGGSLAVPAGGIVKFVYDSEGLASASARGLWRQITSPIAGS</sequence>
<keyword evidence="2" id="KW-0946">Virion</keyword>
<gene>
    <name evidence="4" type="primary">53</name>
    <name evidence="4" type="ORF">AH03_53</name>
</gene>
<dbReference type="GO" id="GO:0019058">
    <property type="term" value="P:viral life cycle"/>
    <property type="evidence" value="ECO:0007669"/>
    <property type="project" value="UniProtKB-ARBA"/>
</dbReference>
<dbReference type="Proteomes" id="UP000828678">
    <property type="component" value="Segment"/>
</dbReference>
<evidence type="ECO:0000256" key="2">
    <source>
        <dbReference type="ARBA" id="ARBA00022844"/>
    </source>
</evidence>
<accession>A0AAE7X0K6</accession>
<evidence type="ECO:0000313" key="4">
    <source>
        <dbReference type="EMBL" id="QZA70466.1"/>
    </source>
</evidence>
<reference evidence="4" key="1">
    <citation type="submission" date="2021-07" db="EMBL/GenBank/DDBJ databases">
        <authorList>
            <person name="Roth S.J."/>
            <person name="Krukonis G.P."/>
            <person name="Delesalle V.A."/>
        </authorList>
    </citation>
    <scope>NUCLEOTIDE SEQUENCE</scope>
</reference>
<dbReference type="Gene3D" id="2.160.20.10">
    <property type="entry name" value="Single-stranded right-handed beta-helix, Pectin lyase-like"/>
    <property type="match status" value="1"/>
</dbReference>
<dbReference type="GO" id="GO:0044423">
    <property type="term" value="C:virion component"/>
    <property type="evidence" value="ECO:0007669"/>
    <property type="project" value="UniProtKB-KW"/>
</dbReference>